<name>U6GBM4_EIMAC</name>
<keyword evidence="2" id="KW-0472">Membrane</keyword>
<sequence length="604" mass="65600">MPEQTEIASSIPFGAAPVGSTDGDPLPRGSRDEALEEWGTQANASAVHPVAKRPFGRLNWNLQLTPLLLVAALTVAFVLLRCYRQLTVLNSPRKGPLRSLAEEEGSGRETLCQKADLASFQSPAGASGDNEAALQRRCEEVLLRLTKVTKDCASVAVLMPPDYSFTVVYLFLGACIQEASALSELLRGNLDQRKVEVLEGARDAAKYVFRLCGQLVGPGKRTHAYHLIKYAEELRDTPPESPLLPTAVRIQIIKDLLMLQETALELLEKLLSSVFTSSQPIDRLSTEAAHEIVEELKRIVYTRRQQLFTSKHLSHTLRCLEAKRTRGRLMPGLHNGNQDEPRRRPLDEQLDDLKHGRRWVKTPLQTQGETKGAFEDTPPKNGGCPPQQCQPQGKGMNTRSGFHAKRRGPPRSGVPPRFANIGGGAGWRPPEEQAQESALTTGTSHTQEAEQTTGNPSPSHKRLSYPGTQDMPSQALATTSPPGPPLPTLGKSLSALSLSSPPSQDGHPSYGLLTSSVATSPQPPEPAAEEKWKAPGWRGHGATRSAAPTPESWSPWSNSWAPNVLFWPQLTTSGSTSATTASVGHSQEGVSSSQTSQQRLPDPH</sequence>
<feature type="compositionally biased region" description="Low complexity" evidence="1">
    <location>
        <begin position="379"/>
        <end position="395"/>
    </location>
</feature>
<gene>
    <name evidence="3" type="ORF">EAH_00019350</name>
</gene>
<feature type="compositionally biased region" description="Low complexity" evidence="1">
    <location>
        <begin position="571"/>
        <end position="586"/>
    </location>
</feature>
<feature type="region of interest" description="Disordered" evidence="1">
    <location>
        <begin position="350"/>
        <end position="555"/>
    </location>
</feature>
<evidence type="ECO:0000256" key="2">
    <source>
        <dbReference type="SAM" id="Phobius"/>
    </source>
</evidence>
<reference evidence="3" key="2">
    <citation type="submission" date="2013-10" db="EMBL/GenBank/DDBJ databases">
        <authorList>
            <person name="Aslett M."/>
        </authorList>
    </citation>
    <scope>NUCLEOTIDE SEQUENCE</scope>
    <source>
        <strain evidence="3">Houghton</strain>
    </source>
</reference>
<keyword evidence="4" id="KW-1185">Reference proteome</keyword>
<dbReference type="GeneID" id="25270005"/>
<evidence type="ECO:0008006" key="5">
    <source>
        <dbReference type="Google" id="ProtNLM"/>
    </source>
</evidence>
<feature type="compositionally biased region" description="Polar residues" evidence="1">
    <location>
        <begin position="466"/>
        <end position="477"/>
    </location>
</feature>
<dbReference type="OrthoDB" id="348068at2759"/>
<feature type="transmembrane region" description="Helical" evidence="2">
    <location>
        <begin position="64"/>
        <end position="83"/>
    </location>
</feature>
<keyword evidence="2" id="KW-0812">Transmembrane</keyword>
<keyword evidence="2" id="KW-1133">Transmembrane helix</keyword>
<feature type="compositionally biased region" description="Low complexity" evidence="1">
    <location>
        <begin position="488"/>
        <end position="503"/>
    </location>
</feature>
<dbReference type="OMA" id="GKRTHAY"/>
<evidence type="ECO:0000313" key="3">
    <source>
        <dbReference type="EMBL" id="CDI76738.1"/>
    </source>
</evidence>
<dbReference type="RefSeq" id="XP_013252764.1">
    <property type="nucleotide sequence ID" value="XM_013397310.1"/>
</dbReference>
<evidence type="ECO:0000313" key="4">
    <source>
        <dbReference type="Proteomes" id="UP000018050"/>
    </source>
</evidence>
<accession>U6GBM4</accession>
<feature type="region of interest" description="Disordered" evidence="1">
    <location>
        <begin position="1"/>
        <end position="31"/>
    </location>
</feature>
<organism evidence="3 4">
    <name type="scientific">Eimeria acervulina</name>
    <name type="common">Coccidian parasite</name>
    <dbReference type="NCBI Taxonomy" id="5801"/>
    <lineage>
        <taxon>Eukaryota</taxon>
        <taxon>Sar</taxon>
        <taxon>Alveolata</taxon>
        <taxon>Apicomplexa</taxon>
        <taxon>Conoidasida</taxon>
        <taxon>Coccidia</taxon>
        <taxon>Eucoccidiorida</taxon>
        <taxon>Eimeriorina</taxon>
        <taxon>Eimeriidae</taxon>
        <taxon>Eimeria</taxon>
    </lineage>
</organism>
<feature type="compositionally biased region" description="Polar residues" evidence="1">
    <location>
        <begin position="588"/>
        <end position="604"/>
    </location>
</feature>
<feature type="region of interest" description="Disordered" evidence="1">
    <location>
        <begin position="571"/>
        <end position="604"/>
    </location>
</feature>
<evidence type="ECO:0000256" key="1">
    <source>
        <dbReference type="SAM" id="MobiDB-lite"/>
    </source>
</evidence>
<dbReference type="EMBL" id="HG670451">
    <property type="protein sequence ID" value="CDI76738.1"/>
    <property type="molecule type" value="Genomic_DNA"/>
</dbReference>
<reference evidence="3" key="1">
    <citation type="submission" date="2013-10" db="EMBL/GenBank/DDBJ databases">
        <title>Genomic analysis of the causative agents of coccidiosis in chickens.</title>
        <authorList>
            <person name="Reid A.J."/>
            <person name="Blake D."/>
            <person name="Billington K."/>
            <person name="Browne H."/>
            <person name="Dunn M."/>
            <person name="Hung S."/>
            <person name="Kawahara F."/>
            <person name="Miranda-Saavedra D."/>
            <person name="Mourier T."/>
            <person name="Nagra H."/>
            <person name="Otto T.D."/>
            <person name="Rawlings N."/>
            <person name="Sanchez A."/>
            <person name="Sanders M."/>
            <person name="Subramaniam C."/>
            <person name="Tay Y."/>
            <person name="Dear P."/>
            <person name="Doerig C."/>
            <person name="Gruber A."/>
            <person name="Parkinson J."/>
            <person name="Shirley M."/>
            <person name="Wan K.L."/>
            <person name="Berriman M."/>
            <person name="Tomley F."/>
            <person name="Pain A."/>
        </authorList>
    </citation>
    <scope>NUCLEOTIDE SEQUENCE</scope>
    <source>
        <strain evidence="3">Houghton</strain>
    </source>
</reference>
<dbReference type="AlphaFoldDB" id="U6GBM4"/>
<dbReference type="Proteomes" id="UP000018050">
    <property type="component" value="Unassembled WGS sequence"/>
</dbReference>
<feature type="compositionally biased region" description="Polar residues" evidence="1">
    <location>
        <begin position="435"/>
        <end position="458"/>
    </location>
</feature>
<dbReference type="VEuPathDB" id="ToxoDB:EAH_00019350"/>
<proteinExistence type="predicted"/>
<protein>
    <recommendedName>
        <fullName evidence="5">Transmembrane protein</fullName>
    </recommendedName>
</protein>